<comment type="caution">
    <text evidence="1">The sequence shown here is derived from an EMBL/GenBank/DDBJ whole genome shotgun (WGS) entry which is preliminary data.</text>
</comment>
<reference evidence="1 2" key="1">
    <citation type="submission" date="2020-04" db="EMBL/GenBank/DDBJ databases">
        <title>MicrobeNet Type strains.</title>
        <authorList>
            <person name="Nicholson A.C."/>
        </authorList>
    </citation>
    <scope>NUCLEOTIDE SEQUENCE [LARGE SCALE GENOMIC DNA]</scope>
    <source>
        <strain evidence="1 2">DSM 44445</strain>
    </source>
</reference>
<evidence type="ECO:0000313" key="1">
    <source>
        <dbReference type="EMBL" id="NKY86905.1"/>
    </source>
</evidence>
<dbReference type="PANTHER" id="PTHR30528">
    <property type="entry name" value="CYTOPLASMIC PROTEIN"/>
    <property type="match status" value="1"/>
</dbReference>
<dbReference type="AlphaFoldDB" id="A0A7X6LZW5"/>
<gene>
    <name evidence="1" type="ORF">HGA07_14830</name>
</gene>
<protein>
    <submittedName>
        <fullName evidence="1">Winged helix-turn-helix domain-containing protein</fullName>
    </submittedName>
</protein>
<organism evidence="1 2">
    <name type="scientific">Nocardia veterana</name>
    <dbReference type="NCBI Taxonomy" id="132249"/>
    <lineage>
        <taxon>Bacteria</taxon>
        <taxon>Bacillati</taxon>
        <taxon>Actinomycetota</taxon>
        <taxon>Actinomycetes</taxon>
        <taxon>Mycobacteriales</taxon>
        <taxon>Nocardiaceae</taxon>
        <taxon>Nocardia</taxon>
    </lineage>
</organism>
<evidence type="ECO:0000313" key="2">
    <source>
        <dbReference type="Proteomes" id="UP000523447"/>
    </source>
</evidence>
<sequence length="429" mass="48270">MRTITAAAARRAALAAQGFAGPARDRATGPALASSRRAVLGVVRNTQLLQLDSVAAVVRAHYAPVFARIGAYDPAALDEAAWGHSARRPRRLVEYWAHEAALIPVADWPLLRWRMAGYEHGRWGGARRVLEENPRLPEQVLAVIAEVGACTAAEVERQLELNRPRRKDHWGWNHSDTKVVCEMLFATGELSVDKRVGFQRHYDLTERVLPAEIVRRRVEEPDAVRELVRRAAAALGVATEADLRDYYRLHRRQCEPAVAELVDAGELEPVQVDGWDRPAYLRTDVRIPRRIERRALLCPFDPLIFFRPRTERLFDFHYRIEIYTPEHKRVHGYYVFPFLLDGELVARVDLRADRATGRLRVLGAFAEPDRPHARIAHELAAELEAMAEWLGLDDVVVGERGDLAATLHAEVAAREGFSSSGAVRLAESG</sequence>
<name>A0A7X6LZW5_9NOCA</name>
<keyword evidence="2" id="KW-1185">Reference proteome</keyword>
<dbReference type="InterPro" id="IPR009351">
    <property type="entry name" value="AlkZ-like"/>
</dbReference>
<dbReference type="PANTHER" id="PTHR30528:SF0">
    <property type="entry name" value="CYTOPLASMIC PROTEIN"/>
    <property type="match status" value="1"/>
</dbReference>
<dbReference type="Proteomes" id="UP000523447">
    <property type="component" value="Unassembled WGS sequence"/>
</dbReference>
<dbReference type="Pfam" id="PF06224">
    <property type="entry name" value="AlkZ-like"/>
    <property type="match status" value="1"/>
</dbReference>
<accession>A0A7X6LZW5</accession>
<dbReference type="EMBL" id="JAAXPE010000013">
    <property type="protein sequence ID" value="NKY86905.1"/>
    <property type="molecule type" value="Genomic_DNA"/>
</dbReference>
<proteinExistence type="predicted"/>
<dbReference type="RefSeq" id="WP_040719969.1">
    <property type="nucleotide sequence ID" value="NZ_CAWPHS010000005.1"/>
</dbReference>